<proteinExistence type="inferred from homology"/>
<dbReference type="AlphaFoldDB" id="A0A552LDZ5"/>
<comment type="caution">
    <text evidence="3">The sequence shown here is derived from an EMBL/GenBank/DDBJ whole genome shotgun (WGS) entry which is preliminary data.</text>
</comment>
<dbReference type="PANTHER" id="PTHR41534">
    <property type="entry name" value="BLR3401 PROTEIN"/>
    <property type="match status" value="1"/>
</dbReference>
<dbReference type="GO" id="GO:0019380">
    <property type="term" value="P:3-phenylpropionate catabolic process"/>
    <property type="evidence" value="ECO:0007669"/>
    <property type="project" value="TreeGrafter"/>
</dbReference>
<accession>A0A552LDZ5</accession>
<evidence type="ECO:0000313" key="3">
    <source>
        <dbReference type="EMBL" id="TRV18437.1"/>
    </source>
</evidence>
<protein>
    <submittedName>
        <fullName evidence="3">Aromatic-ring-hydroxylating dioxygenase</fullName>
    </submittedName>
</protein>
<name>A0A552LDZ5_9CHRO</name>
<organism evidence="3 4">
    <name type="scientific">Microcystis wesenbergii Mw_MB_S_20031200_S109D</name>
    <dbReference type="NCBI Taxonomy" id="2486241"/>
    <lineage>
        <taxon>Bacteria</taxon>
        <taxon>Bacillati</taxon>
        <taxon>Cyanobacteriota</taxon>
        <taxon>Cyanophyceae</taxon>
        <taxon>Oscillatoriophycideae</taxon>
        <taxon>Chroococcales</taxon>
        <taxon>Microcystaceae</taxon>
        <taxon>Microcystis</taxon>
    </lineage>
</organism>
<keyword evidence="2" id="KW-0560">Oxidoreductase</keyword>
<dbReference type="InterPro" id="IPR000391">
    <property type="entry name" value="Rng_hydr_dOase-bsu"/>
</dbReference>
<dbReference type="SUPFAM" id="SSF54427">
    <property type="entry name" value="NTF2-like"/>
    <property type="match status" value="1"/>
</dbReference>
<dbReference type="PANTHER" id="PTHR41534:SF1">
    <property type="entry name" value="BLR3401 PROTEIN"/>
    <property type="match status" value="1"/>
</dbReference>
<dbReference type="InterPro" id="IPR032710">
    <property type="entry name" value="NTF2-like_dom_sf"/>
</dbReference>
<dbReference type="Proteomes" id="UP000318616">
    <property type="component" value="Unassembled WGS sequence"/>
</dbReference>
<comment type="similarity">
    <text evidence="1">Belongs to the bacterial ring-hydroxylating dioxygenase beta subunit family.</text>
</comment>
<evidence type="ECO:0000256" key="2">
    <source>
        <dbReference type="ARBA" id="ARBA00023002"/>
    </source>
</evidence>
<evidence type="ECO:0000256" key="1">
    <source>
        <dbReference type="ARBA" id="ARBA00009570"/>
    </source>
</evidence>
<sequence>MNQATTQAASPRYQPSSEYVNDAFYDWLGEVSADLNRPVIRPTADPVMSSELTRRVTLESRLLDQQAFEVWLGLLSDECAYWIPSGQPAPDLRQTISLEFHDRRRLLDRVTRLRTGLAFSQLPHSRTSRLFSGLEIWSTPGRDDEWRARCNFVITESRAGHRRTLGGWNGFVFRREAGELRIVLKQINLLDGDYPQGNNSFFL</sequence>
<dbReference type="Gene3D" id="3.10.450.50">
    <property type="match status" value="1"/>
</dbReference>
<dbReference type="GO" id="GO:0051213">
    <property type="term" value="F:dioxygenase activity"/>
    <property type="evidence" value="ECO:0007669"/>
    <property type="project" value="UniProtKB-KW"/>
</dbReference>
<evidence type="ECO:0000313" key="4">
    <source>
        <dbReference type="Proteomes" id="UP000318616"/>
    </source>
</evidence>
<keyword evidence="3" id="KW-0223">Dioxygenase</keyword>
<dbReference type="CDD" id="cd00667">
    <property type="entry name" value="ring_hydroxylating_dioxygenases_beta"/>
    <property type="match status" value="1"/>
</dbReference>
<dbReference type="Pfam" id="PF00866">
    <property type="entry name" value="Ring_hydroxyl_B"/>
    <property type="match status" value="1"/>
</dbReference>
<reference evidence="3 4" key="1">
    <citation type="submission" date="2019-01" db="EMBL/GenBank/DDBJ databases">
        <title>Coherence of Microcystis species and biogeography revealed through population genomics.</title>
        <authorList>
            <person name="Perez-Carrascal O.M."/>
            <person name="Terrat Y."/>
            <person name="Giani A."/>
            <person name="Fortin N."/>
            <person name="Tromas N."/>
            <person name="Shapiro B.J."/>
        </authorList>
    </citation>
    <scope>NUCLEOTIDE SEQUENCE [LARGE SCALE GENOMIC DNA]</scope>
    <source>
        <strain evidence="3">Mw_MB_S_20031200_S109D</strain>
    </source>
</reference>
<dbReference type="EMBL" id="SFAP01000260">
    <property type="protein sequence ID" value="TRV18437.1"/>
    <property type="molecule type" value="Genomic_DNA"/>
</dbReference>
<gene>
    <name evidence="3" type="ORF">EWV88_20775</name>
</gene>